<keyword evidence="1 2" id="KW-0315">Glutamine amidotransferase</keyword>
<evidence type="ECO:0000256" key="2">
    <source>
        <dbReference type="HAMAP-Rule" id="MF_02213"/>
    </source>
</evidence>
<gene>
    <name evidence="2" type="primary">gatD</name>
    <name evidence="4" type="ORF">G3T36_10885</name>
</gene>
<dbReference type="PROSITE" id="PS51274">
    <property type="entry name" value="GATASE_COBBQ"/>
    <property type="match status" value="1"/>
</dbReference>
<keyword evidence="2" id="KW-0378">Hydrolase</keyword>
<dbReference type="EC" id="6.3.5.13" evidence="2"/>
<comment type="catalytic activity">
    <reaction evidence="2">
        <text>L-glutamine + H2O = L-glutamate + NH4(+)</text>
        <dbReference type="Rhea" id="RHEA:15889"/>
        <dbReference type="ChEBI" id="CHEBI:15377"/>
        <dbReference type="ChEBI" id="CHEBI:28938"/>
        <dbReference type="ChEBI" id="CHEBI:29985"/>
        <dbReference type="ChEBI" id="CHEBI:58359"/>
        <dbReference type="EC" id="3.5.1.2"/>
    </reaction>
</comment>
<dbReference type="GO" id="GO:0140282">
    <property type="term" value="F:carbon-nitrogen ligase activity on lipid II"/>
    <property type="evidence" value="ECO:0007669"/>
    <property type="project" value="UniProtKB-UniRule"/>
</dbReference>
<comment type="catalytic activity">
    <reaction evidence="2">
        <text>beta-D-GlcNAc-(1-&gt;4)-Mur2Ac(oyl-L-Ala-gamma-D-Glu-L-Lys-D-Ala-D-Ala)-di-trans,octa-cis-undecaprenyl diphosphate + L-glutamine + ATP + H2O = beta-D-GlcNAc-(1-&gt;4)-Mur2Ac(oyl-L-Ala-D-isoglutaminyl-L-Lys-D-Ala-D-Ala)-di-trans,octa-cis-undecaprenyl diphosphate + L-glutamate + ADP + phosphate + H(+)</text>
        <dbReference type="Rhea" id="RHEA:57928"/>
        <dbReference type="ChEBI" id="CHEBI:15377"/>
        <dbReference type="ChEBI" id="CHEBI:15378"/>
        <dbReference type="ChEBI" id="CHEBI:29985"/>
        <dbReference type="ChEBI" id="CHEBI:30616"/>
        <dbReference type="ChEBI" id="CHEBI:43474"/>
        <dbReference type="ChEBI" id="CHEBI:58359"/>
        <dbReference type="ChEBI" id="CHEBI:60033"/>
        <dbReference type="ChEBI" id="CHEBI:62233"/>
        <dbReference type="ChEBI" id="CHEBI:456216"/>
        <dbReference type="EC" id="6.3.5.13"/>
    </reaction>
</comment>
<comment type="pathway">
    <text evidence="2">Cell wall biogenesis; peptidoglycan biosynthesis.</text>
</comment>
<evidence type="ECO:0000256" key="1">
    <source>
        <dbReference type="ARBA" id="ARBA00022962"/>
    </source>
</evidence>
<dbReference type="EMBL" id="JAAGWY010000002">
    <property type="protein sequence ID" value="NEN06378.1"/>
    <property type="molecule type" value="Genomic_DNA"/>
</dbReference>
<dbReference type="InterPro" id="IPR029062">
    <property type="entry name" value="Class_I_gatase-like"/>
</dbReference>
<reference evidence="4 5" key="1">
    <citation type="journal article" date="2014" name="J. Microbiol.">
        <title>Diaminobutyricibacter tongyongensis gen. nov., sp. nov. and Homoserinibacter gongjuensis gen. nov., sp. nov. belong to the family Microbacteriaceae.</title>
        <authorList>
            <person name="Kim S.J."/>
            <person name="Ahn J.H."/>
            <person name="Weon H.Y."/>
            <person name="Hamada M."/>
            <person name="Suzuki K."/>
            <person name="Kwon S.W."/>
        </authorList>
    </citation>
    <scope>NUCLEOTIDE SEQUENCE [LARGE SCALE GENOMIC DNA]</scope>
    <source>
        <strain evidence="4 5">NBRC 108724</strain>
    </source>
</reference>
<dbReference type="PANTHER" id="PTHR21343:SF9">
    <property type="entry name" value="LIPID II ISOGLUTAMINYL SYNTHASE (GLUTAMINE-HYDROLYZING) SUBUNIT GATD"/>
    <property type="match status" value="1"/>
</dbReference>
<keyword evidence="2" id="KW-0133">Cell shape</keyword>
<comment type="similarity">
    <text evidence="2">Belongs to the CobB/CobQ family. GatD subfamily.</text>
</comment>
<comment type="caution">
    <text evidence="4">The sequence shown here is derived from an EMBL/GenBank/DDBJ whole genome shotgun (WGS) entry which is preliminary data.</text>
</comment>
<comment type="function">
    <text evidence="2">The lipid II isoglutaminyl synthase complex catalyzes the formation of alpha-D-isoglutamine in the cell wall lipid II stem peptide. The GatD subunit catalyzes the hydrolysis of glutamine to glutamate and ammonia. The resulting ammonia molecule is channeled to the active site of MurT.</text>
</comment>
<dbReference type="InterPro" id="IPR043702">
    <property type="entry name" value="Lipid_II_synth_GatD"/>
</dbReference>
<dbReference type="RefSeq" id="WP_163289799.1">
    <property type="nucleotide sequence ID" value="NZ_JAAGWY010000002.1"/>
</dbReference>
<dbReference type="CDD" id="cd01750">
    <property type="entry name" value="GATase1_CobQ"/>
    <property type="match status" value="1"/>
</dbReference>
<dbReference type="AlphaFoldDB" id="A0A6L9XZF2"/>
<name>A0A6L9XZF2_9MICO</name>
<dbReference type="InterPro" id="IPR011698">
    <property type="entry name" value="GATase_3"/>
</dbReference>
<proteinExistence type="inferred from homology"/>
<accession>A0A6L9XZF2</accession>
<keyword evidence="2" id="KW-0961">Cell wall biogenesis/degradation</keyword>
<keyword evidence="2" id="KW-0573">Peptidoglycan synthesis</keyword>
<evidence type="ECO:0000259" key="3">
    <source>
        <dbReference type="Pfam" id="PF07685"/>
    </source>
</evidence>
<dbReference type="InterPro" id="IPR033949">
    <property type="entry name" value="CobQ_GATase1"/>
</dbReference>
<keyword evidence="5" id="KW-1185">Reference proteome</keyword>
<feature type="active site" evidence="2">
    <location>
        <position position="193"/>
    </location>
</feature>
<organism evidence="4 5">
    <name type="scientific">Leifsonia tongyongensis</name>
    <dbReference type="NCBI Taxonomy" id="1268043"/>
    <lineage>
        <taxon>Bacteria</taxon>
        <taxon>Bacillati</taxon>
        <taxon>Actinomycetota</taxon>
        <taxon>Actinomycetes</taxon>
        <taxon>Micrococcales</taxon>
        <taxon>Microbacteriaceae</taxon>
        <taxon>Leifsonia</taxon>
    </lineage>
</organism>
<dbReference type="HAMAP" id="MF_02213">
    <property type="entry name" value="Lipid_II_synth_GatD"/>
    <property type="match status" value="1"/>
</dbReference>
<dbReference type="Pfam" id="PF07685">
    <property type="entry name" value="GATase_3"/>
    <property type="match status" value="1"/>
</dbReference>
<dbReference type="GO" id="GO:0009252">
    <property type="term" value="P:peptidoglycan biosynthetic process"/>
    <property type="evidence" value="ECO:0007669"/>
    <property type="project" value="UniProtKB-UniRule"/>
</dbReference>
<feature type="domain" description="CobB/CobQ-like glutamine amidotransferase" evidence="3">
    <location>
        <begin position="11"/>
        <end position="198"/>
    </location>
</feature>
<feature type="binding site" evidence="2">
    <location>
        <position position="128"/>
    </location>
    <ligand>
        <name>substrate</name>
    </ligand>
</feature>
<dbReference type="GO" id="GO:0009236">
    <property type="term" value="P:cobalamin biosynthetic process"/>
    <property type="evidence" value="ECO:0007669"/>
    <property type="project" value="InterPro"/>
</dbReference>
<dbReference type="SUPFAM" id="SSF52317">
    <property type="entry name" value="Class I glutamine amidotransferase-like"/>
    <property type="match status" value="1"/>
</dbReference>
<dbReference type="PANTHER" id="PTHR21343">
    <property type="entry name" value="DETHIOBIOTIN SYNTHETASE"/>
    <property type="match status" value="1"/>
</dbReference>
<dbReference type="UniPathway" id="UPA00219"/>
<comment type="caution">
    <text evidence="2">Lacks conserved residue(s) required for the propagation of feature annotation.</text>
</comment>
<dbReference type="EC" id="3.5.1.2" evidence="2"/>
<dbReference type="GO" id="GO:0004359">
    <property type="term" value="F:glutaminase activity"/>
    <property type="evidence" value="ECO:0007669"/>
    <property type="project" value="UniProtKB-UniRule"/>
</dbReference>
<sequence>MTAPLRILHLYPRELGINGDAGNVTTLVKRSEWRGLEAAVIQHEVGDELVSAVDIVHVGSGPLSSQRIVHADLLRIAPALRELASSGVPILAIAGGWQLLGHQLVTADGETLAGAGVFPSRATLGTARRVGEIVVESSDGILAGFENHSAKTVLDDRAEALGAVREGFGNGPDASGARLEGVRVGESLGTHLHGPVLPMNPVLADRMLSAALGRRGEQLPQPVSRELSSADGFAANARRAIAERTGARLSR</sequence>
<dbReference type="GO" id="GO:0008360">
    <property type="term" value="P:regulation of cell shape"/>
    <property type="evidence" value="ECO:0007669"/>
    <property type="project" value="UniProtKB-KW"/>
</dbReference>
<keyword evidence="2" id="KW-0436">Ligase</keyword>
<dbReference type="GO" id="GO:0071555">
    <property type="term" value="P:cell wall organization"/>
    <property type="evidence" value="ECO:0007669"/>
    <property type="project" value="UniProtKB-KW"/>
</dbReference>
<comment type="subunit">
    <text evidence="2">Forms a heterodimer with MurT.</text>
</comment>
<evidence type="ECO:0000313" key="5">
    <source>
        <dbReference type="Proteomes" id="UP000474967"/>
    </source>
</evidence>
<evidence type="ECO:0000313" key="4">
    <source>
        <dbReference type="EMBL" id="NEN06378.1"/>
    </source>
</evidence>
<protein>
    <recommendedName>
        <fullName evidence="2">Lipid II isoglutaminyl synthase (glutamine-hydrolyzing) subunit GatD</fullName>
        <ecNumber evidence="2">6.3.5.13</ecNumber>
    </recommendedName>
    <alternativeName>
        <fullName evidence="2">Lipid II isoglutaminyl synthase glutaminase subunit</fullName>
        <ecNumber evidence="2">3.5.1.2</ecNumber>
    </alternativeName>
</protein>
<dbReference type="Proteomes" id="UP000474967">
    <property type="component" value="Unassembled WGS sequence"/>
</dbReference>